<evidence type="ECO:0000259" key="5">
    <source>
        <dbReference type="Pfam" id="PF25917"/>
    </source>
</evidence>
<evidence type="ECO:0000313" key="8">
    <source>
        <dbReference type="EMBL" id="QSV45624.1"/>
    </source>
</evidence>
<evidence type="ECO:0000256" key="3">
    <source>
        <dbReference type="SAM" id="Phobius"/>
    </source>
</evidence>
<keyword evidence="2" id="KW-0175">Coiled coil</keyword>
<feature type="domain" description="Multidrug resistance protein MdtA-like barrel-sandwich hybrid" evidence="5">
    <location>
        <begin position="80"/>
        <end position="228"/>
    </location>
</feature>
<dbReference type="Pfam" id="PF25989">
    <property type="entry name" value="YknX_C"/>
    <property type="match status" value="1"/>
</dbReference>
<reference evidence="8 9" key="1">
    <citation type="submission" date="2021-03" db="EMBL/GenBank/DDBJ databases">
        <title>Geobacter metallireducens gen. nov. sp. nov., a microorganism capable of coupling the complete oxidation of organic compounds to the reduction of iron and other metals.</title>
        <authorList>
            <person name="Li Y."/>
        </authorList>
    </citation>
    <scope>NUCLEOTIDE SEQUENCE [LARGE SCALE GENOMIC DNA]</scope>
    <source>
        <strain evidence="8 9">Jerry-YX</strain>
    </source>
</reference>
<organism evidence="8 9">
    <name type="scientific">Geobacter benzoatilyticus</name>
    <dbReference type="NCBI Taxonomy" id="2815309"/>
    <lineage>
        <taxon>Bacteria</taxon>
        <taxon>Pseudomonadati</taxon>
        <taxon>Thermodesulfobacteriota</taxon>
        <taxon>Desulfuromonadia</taxon>
        <taxon>Geobacterales</taxon>
        <taxon>Geobacteraceae</taxon>
        <taxon>Geobacter</taxon>
    </lineage>
</organism>
<accession>A0ABX7Q2H3</accession>
<evidence type="ECO:0000259" key="7">
    <source>
        <dbReference type="Pfam" id="PF25989"/>
    </source>
</evidence>
<dbReference type="Pfam" id="PF25917">
    <property type="entry name" value="BSH_RND"/>
    <property type="match status" value="1"/>
</dbReference>
<dbReference type="Gene3D" id="2.40.420.20">
    <property type="match status" value="1"/>
</dbReference>
<protein>
    <submittedName>
        <fullName evidence="8">Efflux RND transporter periplasmic adaptor subunit</fullName>
    </submittedName>
</protein>
<evidence type="ECO:0000259" key="6">
    <source>
        <dbReference type="Pfam" id="PF25954"/>
    </source>
</evidence>
<dbReference type="NCBIfam" id="TIGR01730">
    <property type="entry name" value="RND_mfp"/>
    <property type="match status" value="1"/>
</dbReference>
<evidence type="ECO:0000256" key="2">
    <source>
        <dbReference type="SAM" id="Coils"/>
    </source>
</evidence>
<dbReference type="Gene3D" id="2.40.30.170">
    <property type="match status" value="1"/>
</dbReference>
<dbReference type="InterPro" id="IPR058792">
    <property type="entry name" value="Beta-barrel_RND_2"/>
</dbReference>
<evidence type="ECO:0000256" key="1">
    <source>
        <dbReference type="ARBA" id="ARBA00009477"/>
    </source>
</evidence>
<gene>
    <name evidence="8" type="ORF">JZM60_16150</name>
</gene>
<dbReference type="InterPro" id="IPR058637">
    <property type="entry name" value="YknX-like_C"/>
</dbReference>
<keyword evidence="3" id="KW-0472">Membrane</keyword>
<keyword evidence="3" id="KW-0812">Transmembrane</keyword>
<feature type="transmembrane region" description="Helical" evidence="3">
    <location>
        <begin position="27"/>
        <end position="47"/>
    </location>
</feature>
<dbReference type="SUPFAM" id="SSF111369">
    <property type="entry name" value="HlyD-like secretion proteins"/>
    <property type="match status" value="1"/>
</dbReference>
<dbReference type="Proteomes" id="UP000663651">
    <property type="component" value="Chromosome"/>
</dbReference>
<sequence>MANEDLGKLKIDKGTPVRSGVRRGKRFWITAACVAALLVALFVSGVLSPAVTVETGTVTQVYPSQAYTLLNASGYVVAQRKAAVAAKITGRLEWLGVEEGSRVKQGEILARLENQDAAASRDQAAATLKTSRASLEEARAELTDATLSFERQKKLLKEGIVARADYDAAEARYLRARAAVSGAKSSIAASEAALRGAEVNLEYSFIRAPFDAVVLTKNADIGDIVTPVGASANAKAAVVTIADLASLLVEADVSESNLETVRVGQPCEIQLDALPEARFRGRVHMVVPTADRSKATVLVKVRFEKLDPRVLPEMSAKVAFLQRPVAPGEEKPRTAVNPAAVVEREGRKALFLVKGDRVAETPVTVGAKFGDMLEITSGAKPGDRIALKPLDKLKDGAKIKTAEK</sequence>
<keyword evidence="3" id="KW-1133">Transmembrane helix</keyword>
<feature type="domain" description="Multidrug resistance protein MdtA-like alpha-helical hairpin" evidence="4">
    <location>
        <begin position="128"/>
        <end position="204"/>
    </location>
</feature>
<dbReference type="PANTHER" id="PTHR30469:SF38">
    <property type="entry name" value="HLYD FAMILY SECRETION PROTEIN"/>
    <property type="match status" value="1"/>
</dbReference>
<keyword evidence="9" id="KW-1185">Reference proteome</keyword>
<feature type="domain" description="YknX-like C-terminal permuted SH3-like" evidence="7">
    <location>
        <begin position="339"/>
        <end position="400"/>
    </location>
</feature>
<dbReference type="RefSeq" id="WP_207163417.1">
    <property type="nucleotide sequence ID" value="NZ_CP071382.1"/>
</dbReference>
<dbReference type="Pfam" id="PF25876">
    <property type="entry name" value="HH_MFP_RND"/>
    <property type="match status" value="1"/>
</dbReference>
<dbReference type="EMBL" id="CP071382">
    <property type="protein sequence ID" value="QSV45624.1"/>
    <property type="molecule type" value="Genomic_DNA"/>
</dbReference>
<evidence type="ECO:0000313" key="9">
    <source>
        <dbReference type="Proteomes" id="UP000663651"/>
    </source>
</evidence>
<dbReference type="Gene3D" id="2.40.50.100">
    <property type="match status" value="1"/>
</dbReference>
<evidence type="ECO:0000259" key="4">
    <source>
        <dbReference type="Pfam" id="PF25876"/>
    </source>
</evidence>
<proteinExistence type="inferred from homology"/>
<dbReference type="InterPro" id="IPR058625">
    <property type="entry name" value="MdtA-like_BSH"/>
</dbReference>
<dbReference type="Gene3D" id="1.10.287.470">
    <property type="entry name" value="Helix hairpin bin"/>
    <property type="match status" value="1"/>
</dbReference>
<dbReference type="PANTHER" id="PTHR30469">
    <property type="entry name" value="MULTIDRUG RESISTANCE PROTEIN MDTA"/>
    <property type="match status" value="1"/>
</dbReference>
<name>A0ABX7Q2H3_9BACT</name>
<dbReference type="InterPro" id="IPR058624">
    <property type="entry name" value="MdtA-like_HH"/>
</dbReference>
<dbReference type="Pfam" id="PF25954">
    <property type="entry name" value="Beta-barrel_RND_2"/>
    <property type="match status" value="1"/>
</dbReference>
<dbReference type="InterPro" id="IPR006143">
    <property type="entry name" value="RND_pump_MFP"/>
</dbReference>
<feature type="domain" description="CusB-like beta-barrel" evidence="6">
    <location>
        <begin position="249"/>
        <end position="320"/>
    </location>
</feature>
<feature type="coiled-coil region" evidence="2">
    <location>
        <begin position="121"/>
        <end position="155"/>
    </location>
</feature>
<comment type="similarity">
    <text evidence="1">Belongs to the membrane fusion protein (MFP) (TC 8.A.1) family.</text>
</comment>